<evidence type="ECO:0000313" key="2">
    <source>
        <dbReference type="EMBL" id="PON57271.1"/>
    </source>
</evidence>
<keyword evidence="3" id="KW-1185">Reference proteome</keyword>
<reference evidence="3" key="1">
    <citation type="submission" date="2016-06" db="EMBL/GenBank/DDBJ databases">
        <title>Parallel loss of symbiosis genes in relatives of nitrogen-fixing non-legume Parasponia.</title>
        <authorList>
            <person name="Van Velzen R."/>
            <person name="Holmer R."/>
            <person name="Bu F."/>
            <person name="Rutten L."/>
            <person name="Van Zeijl A."/>
            <person name="Liu W."/>
            <person name="Santuari L."/>
            <person name="Cao Q."/>
            <person name="Sharma T."/>
            <person name="Shen D."/>
            <person name="Roswanjaya Y."/>
            <person name="Wardhani T."/>
            <person name="Kalhor M.S."/>
            <person name="Jansen J."/>
            <person name="Van den Hoogen J."/>
            <person name="Gungor B."/>
            <person name="Hartog M."/>
            <person name="Hontelez J."/>
            <person name="Verver J."/>
            <person name="Yang W.-C."/>
            <person name="Schijlen E."/>
            <person name="Repin R."/>
            <person name="Schilthuizen M."/>
            <person name="Schranz E."/>
            <person name="Heidstra R."/>
            <person name="Miyata K."/>
            <person name="Fedorova E."/>
            <person name="Kohlen W."/>
            <person name="Bisseling T."/>
            <person name="Smit S."/>
            <person name="Geurts R."/>
        </authorList>
    </citation>
    <scope>NUCLEOTIDE SEQUENCE [LARGE SCALE GENOMIC DNA]</scope>
    <source>
        <strain evidence="3">cv. WU1-14</strain>
    </source>
</reference>
<proteinExistence type="predicted"/>
<organism evidence="2 3">
    <name type="scientific">Parasponia andersonii</name>
    <name type="common">Sponia andersonii</name>
    <dbReference type="NCBI Taxonomy" id="3476"/>
    <lineage>
        <taxon>Eukaryota</taxon>
        <taxon>Viridiplantae</taxon>
        <taxon>Streptophyta</taxon>
        <taxon>Embryophyta</taxon>
        <taxon>Tracheophyta</taxon>
        <taxon>Spermatophyta</taxon>
        <taxon>Magnoliopsida</taxon>
        <taxon>eudicotyledons</taxon>
        <taxon>Gunneridae</taxon>
        <taxon>Pentapetalae</taxon>
        <taxon>rosids</taxon>
        <taxon>fabids</taxon>
        <taxon>Rosales</taxon>
        <taxon>Cannabaceae</taxon>
        <taxon>Parasponia</taxon>
    </lineage>
</organism>
<comment type="caution">
    <text evidence="2">The sequence shown here is derived from an EMBL/GenBank/DDBJ whole genome shotgun (WGS) entry which is preliminary data.</text>
</comment>
<feature type="compositionally biased region" description="Basic and acidic residues" evidence="1">
    <location>
        <begin position="1"/>
        <end position="24"/>
    </location>
</feature>
<dbReference type="Proteomes" id="UP000237105">
    <property type="component" value="Unassembled WGS sequence"/>
</dbReference>
<protein>
    <submittedName>
        <fullName evidence="2">Uncharacterized protein</fullName>
    </submittedName>
</protein>
<accession>A0A2P5C8F3</accession>
<dbReference type="EMBL" id="JXTB01000161">
    <property type="protein sequence ID" value="PON57271.1"/>
    <property type="molecule type" value="Genomic_DNA"/>
</dbReference>
<sequence>MQSKRGESPAVDLEHPVRKSRDPTKSSCISSLSLLRIDGSTRCSADVGVHLGAYFSRGPRVKGVHLVRFPLNSKLIESFI</sequence>
<name>A0A2P5C8F3_PARAD</name>
<dbReference type="AlphaFoldDB" id="A0A2P5C8F3"/>
<evidence type="ECO:0000313" key="3">
    <source>
        <dbReference type="Proteomes" id="UP000237105"/>
    </source>
</evidence>
<feature type="region of interest" description="Disordered" evidence="1">
    <location>
        <begin position="1"/>
        <end position="26"/>
    </location>
</feature>
<evidence type="ECO:0000256" key="1">
    <source>
        <dbReference type="SAM" id="MobiDB-lite"/>
    </source>
</evidence>
<gene>
    <name evidence="2" type="ORF">PanWU01x14_175350</name>
</gene>